<dbReference type="InterPro" id="IPR008004">
    <property type="entry name" value="OCTOPUS-like"/>
</dbReference>
<gene>
    <name evidence="2" type="ORF">Cni_G15875</name>
</gene>
<sequence length="239" mass="26376">MKCTWHPFEGGVGVCASCLRERLLALTAPAQAAPSPERRHGKHSHRFPSPPILPFPRSVSPYMPRAAAAAGPRRSSSFLSIFFGRRGSGNRHWQLSELLRGRRKKKTSRMLSADNFAAVPVRNRGMCPESSSGLWSEAAGWYDVEPAYWSGREKPQPVRAATAKHQNQGVGDLAGYAMCCSPLVTVRTTRQQSCVSEIGFSGEIARPTIRPHHRRHASAGGPLLCTDRSRKLTEFVSFR</sequence>
<dbReference type="Pfam" id="PF05340">
    <property type="entry name" value="DUF740"/>
    <property type="match status" value="1"/>
</dbReference>
<evidence type="ECO:0000313" key="3">
    <source>
        <dbReference type="Proteomes" id="UP001327560"/>
    </source>
</evidence>
<reference evidence="2 3" key="1">
    <citation type="submission" date="2023-10" db="EMBL/GenBank/DDBJ databases">
        <title>Chromosome-scale genome assembly provides insights into flower coloration mechanisms of Canna indica.</title>
        <authorList>
            <person name="Li C."/>
        </authorList>
    </citation>
    <scope>NUCLEOTIDE SEQUENCE [LARGE SCALE GENOMIC DNA]</scope>
    <source>
        <tissue evidence="2">Flower</tissue>
    </source>
</reference>
<feature type="region of interest" description="Disordered" evidence="1">
    <location>
        <begin position="29"/>
        <end position="50"/>
    </location>
</feature>
<dbReference type="Proteomes" id="UP001327560">
    <property type="component" value="Chromosome 5"/>
</dbReference>
<accession>A0AAQ3QFC8</accession>
<protein>
    <submittedName>
        <fullName evidence="2">Uncharacterized protein</fullName>
    </submittedName>
</protein>
<dbReference type="PANTHER" id="PTHR35486">
    <property type="entry name" value="EXPRESSED PROTEIN"/>
    <property type="match status" value="1"/>
</dbReference>
<evidence type="ECO:0000313" key="2">
    <source>
        <dbReference type="EMBL" id="WOL07138.1"/>
    </source>
</evidence>
<keyword evidence="3" id="KW-1185">Reference proteome</keyword>
<organism evidence="2 3">
    <name type="scientific">Canna indica</name>
    <name type="common">Indian-shot</name>
    <dbReference type="NCBI Taxonomy" id="4628"/>
    <lineage>
        <taxon>Eukaryota</taxon>
        <taxon>Viridiplantae</taxon>
        <taxon>Streptophyta</taxon>
        <taxon>Embryophyta</taxon>
        <taxon>Tracheophyta</taxon>
        <taxon>Spermatophyta</taxon>
        <taxon>Magnoliopsida</taxon>
        <taxon>Liliopsida</taxon>
        <taxon>Zingiberales</taxon>
        <taxon>Cannaceae</taxon>
        <taxon>Canna</taxon>
    </lineage>
</organism>
<proteinExistence type="predicted"/>
<dbReference type="PANTHER" id="PTHR35486:SF1">
    <property type="entry name" value="OS02G0689500 PROTEIN"/>
    <property type="match status" value="1"/>
</dbReference>
<dbReference type="EMBL" id="CP136894">
    <property type="protein sequence ID" value="WOL07138.1"/>
    <property type="molecule type" value="Genomic_DNA"/>
</dbReference>
<evidence type="ECO:0000256" key="1">
    <source>
        <dbReference type="SAM" id="MobiDB-lite"/>
    </source>
</evidence>
<name>A0AAQ3QFC8_9LILI</name>
<dbReference type="AlphaFoldDB" id="A0AAQ3QFC8"/>